<keyword evidence="7 9" id="KW-0472">Membrane</keyword>
<dbReference type="Proteomes" id="UP000215902">
    <property type="component" value="Unassembled WGS sequence"/>
</dbReference>
<dbReference type="EMBL" id="NIVC01002683">
    <property type="protein sequence ID" value="PAA55958.1"/>
    <property type="molecule type" value="Genomic_DNA"/>
</dbReference>
<dbReference type="AlphaFoldDB" id="A0A267E329"/>
<evidence type="ECO:0000256" key="6">
    <source>
        <dbReference type="ARBA" id="ARBA00022989"/>
    </source>
</evidence>
<feature type="region of interest" description="Disordered" evidence="10">
    <location>
        <begin position="77"/>
        <end position="104"/>
    </location>
</feature>
<dbReference type="GO" id="GO:0015031">
    <property type="term" value="P:protein transport"/>
    <property type="evidence" value="ECO:0007669"/>
    <property type="project" value="UniProtKB-KW"/>
</dbReference>
<dbReference type="GO" id="GO:0016192">
    <property type="term" value="P:vesicle-mediated transport"/>
    <property type="evidence" value="ECO:0007669"/>
    <property type="project" value="InterPro"/>
</dbReference>
<feature type="transmembrane region" description="Helical" evidence="9">
    <location>
        <begin position="209"/>
        <end position="227"/>
    </location>
</feature>
<feature type="region of interest" description="Disordered" evidence="10">
    <location>
        <begin position="11"/>
        <end position="46"/>
    </location>
</feature>
<sequence length="282" mass="29926">LTWIKSRLPVKTGANSTVSKTTNSSNSHEESTADAAQESASVADANSESLTAISVQPSITSSASSIISFHKQKPAKNATVDTEQGVNQQQDNASDSDEAADDGDTAESSALLSNWFKNSSVLSGASSTKDPILHCLGLSRKQRVLVFVCLLLLGSLFLSLSFVFLLMLLLKARKFAILYSMGSFCLILSFSALWGPVAHFKHLVSGPRITFSAAYFSSLIGTLYCAIGLHSALAALVCCACQIGCLVWYLVSYIPGGVKGLQVFAKMFYSASVRTVKSCAPA</sequence>
<keyword evidence="3 9" id="KW-0813">Transport</keyword>
<evidence type="ECO:0000313" key="12">
    <source>
        <dbReference type="Proteomes" id="UP000215902"/>
    </source>
</evidence>
<dbReference type="PANTHER" id="PTHR23137">
    <property type="entry name" value="VESICLE TRANSPORT PROTEIN-RELATED"/>
    <property type="match status" value="1"/>
</dbReference>
<reference evidence="11 12" key="1">
    <citation type="submission" date="2017-06" db="EMBL/GenBank/DDBJ databases">
        <title>A platform for efficient transgenesis in Macrostomum lignano, a flatworm model organism for stem cell research.</title>
        <authorList>
            <person name="Berezikov E."/>
        </authorList>
    </citation>
    <scope>NUCLEOTIDE SEQUENCE [LARGE SCALE GENOMIC DNA]</scope>
    <source>
        <strain evidence="11">DV1</strain>
        <tissue evidence="11">Whole organism</tissue>
    </source>
</reference>
<feature type="transmembrane region" description="Helical" evidence="9">
    <location>
        <begin position="144"/>
        <end position="170"/>
    </location>
</feature>
<feature type="transmembrane region" description="Helical" evidence="9">
    <location>
        <begin position="176"/>
        <end position="197"/>
    </location>
</feature>
<evidence type="ECO:0000256" key="2">
    <source>
        <dbReference type="ARBA" id="ARBA00004141"/>
    </source>
</evidence>
<protein>
    <recommendedName>
        <fullName evidence="9">Vesicle transport protein</fullName>
    </recommendedName>
</protein>
<comment type="subcellular location">
    <subcellularLocation>
        <location evidence="2 9">Membrane</location>
        <topology evidence="2 9">Multi-pass membrane protein</topology>
    </subcellularLocation>
</comment>
<accession>A0A267E329</accession>
<evidence type="ECO:0000256" key="9">
    <source>
        <dbReference type="RuleBase" id="RU363111"/>
    </source>
</evidence>
<dbReference type="PANTHER" id="PTHR23137:SF36">
    <property type="entry name" value="VESICLE TRANSPORT PROTEIN SFT2C"/>
    <property type="match status" value="1"/>
</dbReference>
<evidence type="ECO:0000313" key="11">
    <source>
        <dbReference type="EMBL" id="PAA55958.1"/>
    </source>
</evidence>
<dbReference type="GO" id="GO:0012505">
    <property type="term" value="C:endomembrane system"/>
    <property type="evidence" value="ECO:0007669"/>
    <property type="project" value="UniProtKB-ARBA"/>
</dbReference>
<evidence type="ECO:0000256" key="10">
    <source>
        <dbReference type="SAM" id="MobiDB-lite"/>
    </source>
</evidence>
<evidence type="ECO:0000256" key="1">
    <source>
        <dbReference type="ARBA" id="ARBA00003566"/>
    </source>
</evidence>
<evidence type="ECO:0000256" key="8">
    <source>
        <dbReference type="ARBA" id="ARBA00025800"/>
    </source>
</evidence>
<comment type="similarity">
    <text evidence="8 9">Belongs to the SFT2 family.</text>
</comment>
<name>A0A267E329_9PLAT</name>
<evidence type="ECO:0000256" key="4">
    <source>
        <dbReference type="ARBA" id="ARBA00022692"/>
    </source>
</evidence>
<dbReference type="Pfam" id="PF04178">
    <property type="entry name" value="Got1"/>
    <property type="match status" value="1"/>
</dbReference>
<keyword evidence="12" id="KW-1185">Reference proteome</keyword>
<dbReference type="InterPro" id="IPR007305">
    <property type="entry name" value="Vesicle_transpt_Got1/SFT2"/>
</dbReference>
<feature type="non-terminal residue" evidence="11">
    <location>
        <position position="1"/>
    </location>
</feature>
<dbReference type="GO" id="GO:0016020">
    <property type="term" value="C:membrane"/>
    <property type="evidence" value="ECO:0007669"/>
    <property type="project" value="UniProtKB-SubCell"/>
</dbReference>
<evidence type="ECO:0000256" key="5">
    <source>
        <dbReference type="ARBA" id="ARBA00022927"/>
    </source>
</evidence>
<dbReference type="InterPro" id="IPR011691">
    <property type="entry name" value="Vesicle_transpt_SFT2"/>
</dbReference>
<feature type="compositionally biased region" description="Low complexity" evidence="10">
    <location>
        <begin position="15"/>
        <end position="26"/>
    </location>
</feature>
<comment type="caution">
    <text evidence="11">The sequence shown here is derived from an EMBL/GenBank/DDBJ whole genome shotgun (WGS) entry which is preliminary data.</text>
</comment>
<keyword evidence="5 9" id="KW-0653">Protein transport</keyword>
<dbReference type="GO" id="GO:0005737">
    <property type="term" value="C:cytoplasm"/>
    <property type="evidence" value="ECO:0007669"/>
    <property type="project" value="UniProtKB-ARBA"/>
</dbReference>
<dbReference type="STRING" id="282301.A0A267E329"/>
<proteinExistence type="inferred from homology"/>
<keyword evidence="4 9" id="KW-0812">Transmembrane</keyword>
<dbReference type="OrthoDB" id="660759at2759"/>
<evidence type="ECO:0000256" key="7">
    <source>
        <dbReference type="ARBA" id="ARBA00023136"/>
    </source>
</evidence>
<evidence type="ECO:0000256" key="3">
    <source>
        <dbReference type="ARBA" id="ARBA00022448"/>
    </source>
</evidence>
<gene>
    <name evidence="11" type="ORF">BOX15_Mlig016751g1</name>
</gene>
<comment type="function">
    <text evidence="1 9">May be involved in fusion of retrograde transport vesicles derived from an endocytic compartment with the Golgi complex.</text>
</comment>
<feature type="compositionally biased region" description="Polar residues" evidence="10">
    <location>
        <begin position="79"/>
        <end position="92"/>
    </location>
</feature>
<organism evidence="11 12">
    <name type="scientific">Macrostomum lignano</name>
    <dbReference type="NCBI Taxonomy" id="282301"/>
    <lineage>
        <taxon>Eukaryota</taxon>
        <taxon>Metazoa</taxon>
        <taxon>Spiralia</taxon>
        <taxon>Lophotrochozoa</taxon>
        <taxon>Platyhelminthes</taxon>
        <taxon>Rhabditophora</taxon>
        <taxon>Macrostomorpha</taxon>
        <taxon>Macrostomida</taxon>
        <taxon>Macrostomidae</taxon>
        <taxon>Macrostomum</taxon>
    </lineage>
</organism>
<keyword evidence="6 9" id="KW-1133">Transmembrane helix</keyword>
<feature type="transmembrane region" description="Helical" evidence="9">
    <location>
        <begin position="233"/>
        <end position="251"/>
    </location>
</feature>
<feature type="compositionally biased region" description="Acidic residues" evidence="10">
    <location>
        <begin position="94"/>
        <end position="104"/>
    </location>
</feature>